<feature type="region of interest" description="Disordered" evidence="1">
    <location>
        <begin position="292"/>
        <end position="323"/>
    </location>
</feature>
<evidence type="ECO:0000256" key="1">
    <source>
        <dbReference type="SAM" id="MobiDB-lite"/>
    </source>
</evidence>
<dbReference type="EMBL" id="LATX01000059">
    <property type="protein sequence ID" value="KTB47296.1"/>
    <property type="molecule type" value="Genomic_DNA"/>
</dbReference>
<dbReference type="Proteomes" id="UP000054988">
    <property type="component" value="Unassembled WGS sequence"/>
</dbReference>
<evidence type="ECO:0000256" key="2">
    <source>
        <dbReference type="SAM" id="Phobius"/>
    </source>
</evidence>
<protein>
    <submittedName>
        <fullName evidence="3">Uncharacterized protein</fullName>
    </submittedName>
</protein>
<name>A0A0W0GFF7_MONRR</name>
<keyword evidence="2" id="KW-0812">Transmembrane</keyword>
<keyword evidence="2" id="KW-0472">Membrane</keyword>
<dbReference type="AlphaFoldDB" id="A0A0W0GFF7"/>
<feature type="compositionally biased region" description="Polar residues" evidence="1">
    <location>
        <begin position="292"/>
        <end position="320"/>
    </location>
</feature>
<sequence length="487" mass="53361">MASGTPSKPDVMIIVDDKNMTFNEPSLWRVSSTPRWYGGTSMWSSGTFLVNETFASFSLSFQGISIAFFGNSPAQDNSPTFSINIDSQTSSATYPELRADTQWYTSPILTDEPHKITLSNLDQIDVDYAIITPGDQTPLEGTTLTVDDSDPEIVYYGQWKTQNGQRFDQGTEISVRPLRNTTHTSTSSGDSFVFQFAGTSISVHGLLPLKVVGSFGVTFTLDGSSSVSSVFPDPNSKVDMLLQPNYLFYKSPTLTPGNHSLIVNVTGVVGEQSFIIDHLTYTPSFTRLSQKPNFASSGNQSGSTPSTTIPLSEPTGQTGSKEPRQHVGAIVGGVVGGIIVLLAILSLLLFVRRRHKAKERALASEPFTAMSAVDVATTQIRGNYLMYIRARDPKVKPPSSPLNIASSSAAGNPMRQTEIQRRLDQISLLTSQIKEAQTNRHTNVDLEMLYTEIDQLTKENERLMRGYMPPPAYEAGERTVHHRASKQ</sequence>
<reference evidence="3 4" key="1">
    <citation type="submission" date="2015-12" db="EMBL/GenBank/DDBJ databases">
        <title>Draft genome sequence of Moniliophthora roreri, the causal agent of frosty pod rot of cacao.</title>
        <authorList>
            <person name="Aime M.C."/>
            <person name="Diaz-Valderrama J.R."/>
            <person name="Kijpornyongpan T."/>
            <person name="Phillips-Mora W."/>
        </authorList>
    </citation>
    <scope>NUCLEOTIDE SEQUENCE [LARGE SCALE GENOMIC DNA]</scope>
    <source>
        <strain evidence="3 4">MCA 2952</strain>
    </source>
</reference>
<evidence type="ECO:0000313" key="3">
    <source>
        <dbReference type="EMBL" id="KTB47296.1"/>
    </source>
</evidence>
<gene>
    <name evidence="3" type="ORF">WG66_121</name>
</gene>
<accession>A0A0W0GFF7</accession>
<proteinExistence type="predicted"/>
<comment type="caution">
    <text evidence="3">The sequence shown here is derived from an EMBL/GenBank/DDBJ whole genome shotgun (WGS) entry which is preliminary data.</text>
</comment>
<dbReference type="eggNOG" id="ENOG502RVQA">
    <property type="taxonomic scope" value="Eukaryota"/>
</dbReference>
<evidence type="ECO:0000313" key="4">
    <source>
        <dbReference type="Proteomes" id="UP000054988"/>
    </source>
</evidence>
<dbReference type="Gene3D" id="2.60.120.260">
    <property type="entry name" value="Galactose-binding domain-like"/>
    <property type="match status" value="2"/>
</dbReference>
<keyword evidence="2" id="KW-1133">Transmembrane helix</keyword>
<organism evidence="3 4">
    <name type="scientific">Moniliophthora roreri</name>
    <name type="common">Frosty pod rot fungus</name>
    <name type="synonym">Monilia roreri</name>
    <dbReference type="NCBI Taxonomy" id="221103"/>
    <lineage>
        <taxon>Eukaryota</taxon>
        <taxon>Fungi</taxon>
        <taxon>Dikarya</taxon>
        <taxon>Basidiomycota</taxon>
        <taxon>Agaricomycotina</taxon>
        <taxon>Agaricomycetes</taxon>
        <taxon>Agaricomycetidae</taxon>
        <taxon>Agaricales</taxon>
        <taxon>Marasmiineae</taxon>
        <taxon>Marasmiaceae</taxon>
        <taxon>Moniliophthora</taxon>
    </lineage>
</organism>
<feature type="transmembrane region" description="Helical" evidence="2">
    <location>
        <begin position="327"/>
        <end position="351"/>
    </location>
</feature>